<sequence length="79" mass="8356">MPVGTSNKAQNDVIRKKAGGSKKEQTDEDLEFKKKQVLQGATAASAGAFNATLLIIQVIPQANKFAPAGRREEGHGCSC</sequence>
<dbReference type="AlphaFoldDB" id="A0A812KHW2"/>
<reference evidence="2" key="1">
    <citation type="submission" date="2021-02" db="EMBL/GenBank/DDBJ databases">
        <authorList>
            <person name="Dougan E. K."/>
            <person name="Rhodes N."/>
            <person name="Thang M."/>
            <person name="Chan C."/>
        </authorList>
    </citation>
    <scope>NUCLEOTIDE SEQUENCE</scope>
</reference>
<dbReference type="EMBL" id="CAJNJA010007731">
    <property type="protein sequence ID" value="CAE7228220.1"/>
    <property type="molecule type" value="Genomic_DNA"/>
</dbReference>
<keyword evidence="3" id="KW-1185">Reference proteome</keyword>
<evidence type="ECO:0000256" key="1">
    <source>
        <dbReference type="SAM" id="MobiDB-lite"/>
    </source>
</evidence>
<proteinExistence type="predicted"/>
<feature type="region of interest" description="Disordered" evidence="1">
    <location>
        <begin position="1"/>
        <end position="29"/>
    </location>
</feature>
<protein>
    <submittedName>
        <fullName evidence="2">NUP62 protein</fullName>
    </submittedName>
</protein>
<feature type="compositionally biased region" description="Polar residues" evidence="1">
    <location>
        <begin position="1"/>
        <end position="10"/>
    </location>
</feature>
<name>A0A812KHW2_9DINO</name>
<dbReference type="Proteomes" id="UP000601435">
    <property type="component" value="Unassembled WGS sequence"/>
</dbReference>
<organism evidence="2 3">
    <name type="scientific">Symbiodinium necroappetens</name>
    <dbReference type="NCBI Taxonomy" id="1628268"/>
    <lineage>
        <taxon>Eukaryota</taxon>
        <taxon>Sar</taxon>
        <taxon>Alveolata</taxon>
        <taxon>Dinophyceae</taxon>
        <taxon>Suessiales</taxon>
        <taxon>Symbiodiniaceae</taxon>
        <taxon>Symbiodinium</taxon>
    </lineage>
</organism>
<evidence type="ECO:0000313" key="3">
    <source>
        <dbReference type="Proteomes" id="UP000601435"/>
    </source>
</evidence>
<gene>
    <name evidence="2" type="primary">NUP62</name>
    <name evidence="2" type="ORF">SNEC2469_LOCUS3363</name>
</gene>
<comment type="caution">
    <text evidence="2">The sequence shown here is derived from an EMBL/GenBank/DDBJ whole genome shotgun (WGS) entry which is preliminary data.</text>
</comment>
<dbReference type="OrthoDB" id="10411163at2759"/>
<accession>A0A812KHW2</accession>
<evidence type="ECO:0000313" key="2">
    <source>
        <dbReference type="EMBL" id="CAE7228220.1"/>
    </source>
</evidence>